<dbReference type="SUPFAM" id="SSF140860">
    <property type="entry name" value="Pseudo ankyrin repeat-like"/>
    <property type="match status" value="1"/>
</dbReference>
<accession>A0A0G4H2B2</accession>
<name>A0A0G4H2B2_9ALVE</name>
<sequence>MRPLSLPLVLWIFDLPEAPQTEAVLRASAAAAADPELFDKLAASVPVCAVDPLQEGGEWSEHEIRCASNLLALCDGALSGGKLGTFRWSMDRIPRGERATAVCVSGGVHFFTTWNKKALKKGFWEVRRAVIEVMKRHAAAKVITLGFQVPSEALPSLSRFPRTELEAADLTVCMGGRNDCHLRDGPAFQLWLSCLKGDLEAVTEFLSSNALPSLEGHSLSIPPEEKEGVDAGVLGAALMEAAAAGGHSELVKRVFEKIEKHFDRESQKHAAMANILKLRSSTVLTAVAEQGDFELLEWLCEHPAGLIHGGPSPLMEAIRESSDRVGLLKLLDSRGLSEKWGMNLGRVLENAVLGYSRKADLAFLEFLDSRRTSDPKPVFCSSHMYQITRQAHNWDALRFLMTRDPPCPFYSNDPFHQLPPELRDLVFELVRTVGECPWADLPTVPENLEAPLREHIRSTCAAVTLEEVMFPVSIFGDVEVSILHPASWLPPKVSPHFKVFKWIVEKGGEEVSASMVESFKTIRQTGNADESGRVVDTIMQAFYFNTQIRPPFPWGRPIINLLRHRGFEKEKREREFYRETFLDVQSWCKTHGIELNKWNKQLKQIEDRI</sequence>
<proteinExistence type="predicted"/>
<dbReference type="Gene3D" id="1.25.40.20">
    <property type="entry name" value="Ankyrin repeat-containing domain"/>
    <property type="match status" value="1"/>
</dbReference>
<organism evidence="1">
    <name type="scientific">Chromera velia CCMP2878</name>
    <dbReference type="NCBI Taxonomy" id="1169474"/>
    <lineage>
        <taxon>Eukaryota</taxon>
        <taxon>Sar</taxon>
        <taxon>Alveolata</taxon>
        <taxon>Colpodellida</taxon>
        <taxon>Chromeraceae</taxon>
        <taxon>Chromera</taxon>
    </lineage>
</organism>
<dbReference type="VEuPathDB" id="CryptoDB:Cvel_24382"/>
<dbReference type="PhylomeDB" id="A0A0G4H2B2"/>
<protein>
    <submittedName>
        <fullName evidence="1">Uncharacterized protein</fullName>
    </submittedName>
</protein>
<gene>
    <name evidence="1" type="ORF">Cvel_24382</name>
</gene>
<reference evidence="1" key="1">
    <citation type="submission" date="2014-11" db="EMBL/GenBank/DDBJ databases">
        <authorList>
            <person name="Otto D Thomas"/>
            <person name="Naeem Raeece"/>
        </authorList>
    </citation>
    <scope>NUCLEOTIDE SEQUENCE</scope>
</reference>
<dbReference type="InterPro" id="IPR036770">
    <property type="entry name" value="Ankyrin_rpt-contain_sf"/>
</dbReference>
<dbReference type="EMBL" id="CDMZ01001796">
    <property type="protein sequence ID" value="CEM37676.1"/>
    <property type="molecule type" value="Genomic_DNA"/>
</dbReference>
<evidence type="ECO:0000313" key="1">
    <source>
        <dbReference type="EMBL" id="CEM37676.1"/>
    </source>
</evidence>
<dbReference type="AlphaFoldDB" id="A0A0G4H2B2"/>